<dbReference type="InterPro" id="IPR050808">
    <property type="entry name" value="Phage_Integrase"/>
</dbReference>
<name>A0ABY4DWV8_9NEIS</name>
<evidence type="ECO:0000259" key="3">
    <source>
        <dbReference type="Pfam" id="PF13356"/>
    </source>
</evidence>
<keyword evidence="2" id="KW-0229">DNA integration</keyword>
<dbReference type="GO" id="GO:0003677">
    <property type="term" value="F:DNA binding"/>
    <property type="evidence" value="ECO:0007669"/>
    <property type="project" value="UniProtKB-KW"/>
</dbReference>
<dbReference type="PANTHER" id="PTHR30629">
    <property type="entry name" value="PROPHAGE INTEGRASE"/>
    <property type="match status" value="1"/>
</dbReference>
<evidence type="ECO:0000313" key="5">
    <source>
        <dbReference type="Proteomes" id="UP000829817"/>
    </source>
</evidence>
<dbReference type="Gene3D" id="3.30.160.390">
    <property type="entry name" value="Integrase, DNA-binding domain"/>
    <property type="match status" value="1"/>
</dbReference>
<proteinExistence type="inferred from homology"/>
<dbReference type="Pfam" id="PF13356">
    <property type="entry name" value="Arm-DNA-bind_3"/>
    <property type="match status" value="1"/>
</dbReference>
<keyword evidence="5" id="KW-1185">Reference proteome</keyword>
<reference evidence="4 5" key="1">
    <citation type="journal article" date="2022" name="Res Sq">
        <title>Evolution of multicellular longitudinally dividing oral cavity symbionts (Neisseriaceae).</title>
        <authorList>
            <person name="Nyongesa S."/>
            <person name="Weber P."/>
            <person name="Bernet E."/>
            <person name="Pullido F."/>
            <person name="Nieckarz M."/>
            <person name="Delaby M."/>
            <person name="Nieves C."/>
            <person name="Viehboeck T."/>
            <person name="Krause N."/>
            <person name="Rivera-Millot A."/>
            <person name="Nakamura A."/>
            <person name="Vischer N."/>
            <person name="VanNieuwenhze M."/>
            <person name="Brun Y."/>
            <person name="Cava F."/>
            <person name="Bulgheresi S."/>
            <person name="Veyrier F."/>
        </authorList>
    </citation>
    <scope>NUCLEOTIDE SEQUENCE [LARGE SCALE GENOMIC DNA]</scope>
    <source>
        <strain evidence="4 5">CCUG 63373m</strain>
    </source>
</reference>
<evidence type="ECO:0000313" key="4">
    <source>
        <dbReference type="EMBL" id="UOO81171.1"/>
    </source>
</evidence>
<protein>
    <submittedName>
        <fullName evidence="4">Arm DNA-binding domain-containing protein</fullName>
    </submittedName>
</protein>
<sequence>MLNDRILKTAKPKEKPYKLQDRDGMYAYVAASGTISFHYDYKFNGRRETLTIGKYGLISLAEARERLLEARKLLESGVSPAKNKRERKASTIHGETFGAWFGLYIEDADFADSTRTLRIEIYRRNIGKEFDNKKTGRNYRAGYTQFV</sequence>
<dbReference type="InterPro" id="IPR038488">
    <property type="entry name" value="Integrase_DNA-bd_sf"/>
</dbReference>
<gene>
    <name evidence="4" type="ORF">LVJ83_09315</name>
</gene>
<keyword evidence="4" id="KW-0238">DNA-binding</keyword>
<dbReference type="InterPro" id="IPR025166">
    <property type="entry name" value="Integrase_DNA_bind_dom"/>
</dbReference>
<dbReference type="RefSeq" id="WP_244784236.1">
    <property type="nucleotide sequence ID" value="NZ_CP091508.1"/>
</dbReference>
<dbReference type="PANTHER" id="PTHR30629:SF2">
    <property type="entry name" value="PROPHAGE INTEGRASE INTS-RELATED"/>
    <property type="match status" value="1"/>
</dbReference>
<evidence type="ECO:0000256" key="1">
    <source>
        <dbReference type="ARBA" id="ARBA00008857"/>
    </source>
</evidence>
<comment type="similarity">
    <text evidence="1">Belongs to the 'phage' integrase family.</text>
</comment>
<feature type="domain" description="Integrase DNA-binding" evidence="3">
    <location>
        <begin position="2"/>
        <end position="86"/>
    </location>
</feature>
<dbReference type="EMBL" id="CP091508">
    <property type="protein sequence ID" value="UOO81171.1"/>
    <property type="molecule type" value="Genomic_DNA"/>
</dbReference>
<organism evidence="4 5">
    <name type="scientific">Uruburuella testudinis</name>
    <dbReference type="NCBI Taxonomy" id="1282863"/>
    <lineage>
        <taxon>Bacteria</taxon>
        <taxon>Pseudomonadati</taxon>
        <taxon>Pseudomonadota</taxon>
        <taxon>Betaproteobacteria</taxon>
        <taxon>Neisseriales</taxon>
        <taxon>Neisseriaceae</taxon>
        <taxon>Uruburuella</taxon>
    </lineage>
</organism>
<evidence type="ECO:0000256" key="2">
    <source>
        <dbReference type="ARBA" id="ARBA00022908"/>
    </source>
</evidence>
<dbReference type="Proteomes" id="UP000829817">
    <property type="component" value="Chromosome"/>
</dbReference>
<accession>A0ABY4DWV8</accession>